<reference evidence="8 9" key="1">
    <citation type="submission" date="2023-08" db="EMBL/GenBank/DDBJ databases">
        <title>The draft genome sequence of Paracraurococcus sp. LOR1-02.</title>
        <authorList>
            <person name="Kingkaew E."/>
            <person name="Tanasupawat S."/>
        </authorList>
    </citation>
    <scope>NUCLEOTIDE SEQUENCE [LARGE SCALE GENOMIC DNA]</scope>
    <source>
        <strain evidence="8 9">LOR1-02</strain>
    </source>
</reference>
<dbReference type="SUPFAM" id="SSF53807">
    <property type="entry name" value="Helical backbone' metal receptor"/>
    <property type="match status" value="1"/>
</dbReference>
<dbReference type="Gene3D" id="3.40.50.1980">
    <property type="entry name" value="Nitrogenase molybdenum iron protein domain"/>
    <property type="match status" value="3"/>
</dbReference>
<accession>A0ABT9DYD2</accession>
<dbReference type="CDD" id="cd01966">
    <property type="entry name" value="Nitrogenase_NifN_1"/>
    <property type="match status" value="1"/>
</dbReference>
<dbReference type="Gene3D" id="6.10.250.1090">
    <property type="match status" value="1"/>
</dbReference>
<keyword evidence="9" id="KW-1185">Reference proteome</keyword>
<dbReference type="PANTHER" id="PTHR33712:SF7">
    <property type="entry name" value="LIGHT-INDEPENDENT PROTOCHLOROPHYLLIDE REDUCTASE SUBUNIT B"/>
    <property type="match status" value="1"/>
</dbReference>
<proteinExistence type="inferred from homology"/>
<comment type="similarity">
    <text evidence="3 6">Belongs to the NifD/NifK/NifE/NifN family.</text>
</comment>
<name>A0ABT9DYD2_9PROT</name>
<dbReference type="Pfam" id="PF00148">
    <property type="entry name" value="Oxidored_nitro"/>
    <property type="match status" value="1"/>
</dbReference>
<protein>
    <recommendedName>
        <fullName evidence="4">Nitrogenase iron-molybdenum cofactor biosynthesis protein NifN</fullName>
    </recommendedName>
</protein>
<comment type="function">
    <text evidence="1">This protein may play a role in the biosynthesis of the prosthetic group of nitrogenase (FeMo cofactor).</text>
</comment>
<sequence>MATVTLGRKACTVNPLKMSQPIGGALAFMGLRRAMPLLHGSQGCTSFGLVLFVRHFKEAIPLQTTAMSEVATVLGGYENVEQAILNIVNRTKPEIIGICSTGVTETKGDDVEGYIRLVREKHPQLRDFPLVYVSTPDFKDAFQDGWAKTVTRMVEVLVEAPRNLARRDPQRVNVLPGCHMTPGDLDEVRTMIEDFGLEPSFLPDLAGSLDGHIPDEFTPTTIGGIGVEEVATMGLAAWTLAIGEQMRPAAEAMRKKTGVPFRLFDRLCGLAANDAFVMTLSEISGRPVPAKYRRQRGQLVDAMLDGHFHLGGRKVAIGAEPDLLFDISSMLHEMGSHIEVAVTTTQSPVLERVQAGNVLIGDLEDLEAGAREKGCDLLVTHSHGRQAAGRLHIPFFRIGMPMFDRLGAGHLTAVGYRGTRDLIFAISNLLIADGEENHEPTPETWRTLDDIPVVNPGNALEAA</sequence>
<keyword evidence="5 6" id="KW-0535">Nitrogen fixation</keyword>
<feature type="domain" description="Nitrogenase/oxidoreductase component 1" evidence="7">
    <location>
        <begin position="19"/>
        <end position="430"/>
    </location>
</feature>
<evidence type="ECO:0000256" key="1">
    <source>
        <dbReference type="ARBA" id="ARBA00003171"/>
    </source>
</evidence>
<dbReference type="InterPro" id="IPR050152">
    <property type="entry name" value="ChlB/BchB/BchZ"/>
</dbReference>
<evidence type="ECO:0000256" key="4">
    <source>
        <dbReference type="ARBA" id="ARBA00013282"/>
    </source>
</evidence>
<evidence type="ECO:0000256" key="3">
    <source>
        <dbReference type="ARBA" id="ARBA00011002"/>
    </source>
</evidence>
<dbReference type="Proteomes" id="UP001243009">
    <property type="component" value="Unassembled WGS sequence"/>
</dbReference>
<dbReference type="InterPro" id="IPR000510">
    <property type="entry name" value="Nase/OxRdtase_comp1"/>
</dbReference>
<organism evidence="8 9">
    <name type="scientific">Paracraurococcus lichenis</name>
    <dbReference type="NCBI Taxonomy" id="3064888"/>
    <lineage>
        <taxon>Bacteria</taxon>
        <taxon>Pseudomonadati</taxon>
        <taxon>Pseudomonadota</taxon>
        <taxon>Alphaproteobacteria</taxon>
        <taxon>Acetobacterales</taxon>
        <taxon>Roseomonadaceae</taxon>
        <taxon>Paracraurococcus</taxon>
    </lineage>
</organism>
<evidence type="ECO:0000256" key="2">
    <source>
        <dbReference type="ARBA" id="ARBA00005155"/>
    </source>
</evidence>
<dbReference type="NCBIfam" id="TIGR01285">
    <property type="entry name" value="nifN"/>
    <property type="match status" value="1"/>
</dbReference>
<evidence type="ECO:0000256" key="5">
    <source>
        <dbReference type="ARBA" id="ARBA00023231"/>
    </source>
</evidence>
<evidence type="ECO:0000313" key="8">
    <source>
        <dbReference type="EMBL" id="MDO9708920.1"/>
    </source>
</evidence>
<evidence type="ECO:0000256" key="6">
    <source>
        <dbReference type="RuleBase" id="RU004021"/>
    </source>
</evidence>
<gene>
    <name evidence="8" type="primary">nifN</name>
    <name evidence="8" type="ORF">Q7A36_11260</name>
</gene>
<comment type="pathway">
    <text evidence="2">Cofactor biosynthesis; Fe-Mo cofactor biosynthesis.</text>
</comment>
<dbReference type="PROSITE" id="PS00699">
    <property type="entry name" value="NITROGENASE_1_1"/>
    <property type="match status" value="1"/>
</dbReference>
<dbReference type="RefSeq" id="WP_305103786.1">
    <property type="nucleotide sequence ID" value="NZ_JAUTWS010000009.1"/>
</dbReference>
<comment type="caution">
    <text evidence="8">The sequence shown here is derived from an EMBL/GenBank/DDBJ whole genome shotgun (WGS) entry which is preliminary data.</text>
</comment>
<dbReference type="InterPro" id="IPR005975">
    <property type="entry name" value="Nase_Mo-Fe_CF"/>
</dbReference>
<evidence type="ECO:0000259" key="7">
    <source>
        <dbReference type="Pfam" id="PF00148"/>
    </source>
</evidence>
<evidence type="ECO:0000313" key="9">
    <source>
        <dbReference type="Proteomes" id="UP001243009"/>
    </source>
</evidence>
<dbReference type="PANTHER" id="PTHR33712">
    <property type="entry name" value="LIGHT-INDEPENDENT PROTOCHLOROPHYLLIDE REDUCTASE SUBUNIT B"/>
    <property type="match status" value="1"/>
</dbReference>
<dbReference type="EMBL" id="JAUTWS010000009">
    <property type="protein sequence ID" value="MDO9708920.1"/>
    <property type="molecule type" value="Genomic_DNA"/>
</dbReference>
<dbReference type="InterPro" id="IPR000318">
    <property type="entry name" value="Nase_comp1_CS"/>
</dbReference>